<accession>A0A9J6G0B4</accession>
<feature type="region of interest" description="Disordered" evidence="1">
    <location>
        <begin position="160"/>
        <end position="185"/>
    </location>
</feature>
<gene>
    <name evidence="2" type="ORF">HPB48_011418</name>
</gene>
<proteinExistence type="predicted"/>
<feature type="compositionally biased region" description="Polar residues" evidence="1">
    <location>
        <begin position="223"/>
        <end position="242"/>
    </location>
</feature>
<feature type="region of interest" description="Disordered" evidence="1">
    <location>
        <begin position="220"/>
        <end position="254"/>
    </location>
</feature>
<comment type="caution">
    <text evidence="2">The sequence shown here is derived from an EMBL/GenBank/DDBJ whole genome shotgun (WGS) entry which is preliminary data.</text>
</comment>
<keyword evidence="3" id="KW-1185">Reference proteome</keyword>
<evidence type="ECO:0000313" key="3">
    <source>
        <dbReference type="Proteomes" id="UP000821853"/>
    </source>
</evidence>
<dbReference type="VEuPathDB" id="VectorBase:HLOH_051084"/>
<sequence>MHAGGGAEIVGTSKRIRLSMCGGGVGTRSRKRGGPPIVGAGFVGESPAENQGLLVVEGFVGGSKVRVLRDTGCNTVIGLTGAKLPVLILDRSLLLLPEASITVATPCFSGNLKAKCLGNSMYHLVLGNVEGARPVNCMDLHWDSDATKVQALAPGNELEMHHKKQAKGPRPQERGTAYTLESGDATANPMVTRAQSRDAAPLRKPKTTGYIQKVCRSELLQEQKGSPTSRDLLQARRSSCQRQAKEAEASVAWA</sequence>
<evidence type="ECO:0000313" key="2">
    <source>
        <dbReference type="EMBL" id="KAH9371854.1"/>
    </source>
</evidence>
<dbReference type="OrthoDB" id="6513910at2759"/>
<dbReference type="AlphaFoldDB" id="A0A9J6G0B4"/>
<dbReference type="EMBL" id="JABSTR010000005">
    <property type="protein sequence ID" value="KAH9371854.1"/>
    <property type="molecule type" value="Genomic_DNA"/>
</dbReference>
<name>A0A9J6G0B4_HAELO</name>
<evidence type="ECO:0000256" key="1">
    <source>
        <dbReference type="SAM" id="MobiDB-lite"/>
    </source>
</evidence>
<reference evidence="2 3" key="1">
    <citation type="journal article" date="2020" name="Cell">
        <title>Large-Scale Comparative Analyses of Tick Genomes Elucidate Their Genetic Diversity and Vector Capacities.</title>
        <authorList>
            <consortium name="Tick Genome and Microbiome Consortium (TIGMIC)"/>
            <person name="Jia N."/>
            <person name="Wang J."/>
            <person name="Shi W."/>
            <person name="Du L."/>
            <person name="Sun Y."/>
            <person name="Zhan W."/>
            <person name="Jiang J.F."/>
            <person name="Wang Q."/>
            <person name="Zhang B."/>
            <person name="Ji P."/>
            <person name="Bell-Sakyi L."/>
            <person name="Cui X.M."/>
            <person name="Yuan T.T."/>
            <person name="Jiang B.G."/>
            <person name="Yang W.F."/>
            <person name="Lam T.T."/>
            <person name="Chang Q.C."/>
            <person name="Ding S.J."/>
            <person name="Wang X.J."/>
            <person name="Zhu J.G."/>
            <person name="Ruan X.D."/>
            <person name="Zhao L."/>
            <person name="Wei J.T."/>
            <person name="Ye R.Z."/>
            <person name="Que T.C."/>
            <person name="Du C.H."/>
            <person name="Zhou Y.H."/>
            <person name="Cheng J.X."/>
            <person name="Dai P.F."/>
            <person name="Guo W.B."/>
            <person name="Han X.H."/>
            <person name="Huang E.J."/>
            <person name="Li L.F."/>
            <person name="Wei W."/>
            <person name="Gao Y.C."/>
            <person name="Liu J.Z."/>
            <person name="Shao H.Z."/>
            <person name="Wang X."/>
            <person name="Wang C.C."/>
            <person name="Yang T.C."/>
            <person name="Huo Q.B."/>
            <person name="Li W."/>
            <person name="Chen H.Y."/>
            <person name="Chen S.E."/>
            <person name="Zhou L.G."/>
            <person name="Ni X.B."/>
            <person name="Tian J.H."/>
            <person name="Sheng Y."/>
            <person name="Liu T."/>
            <person name="Pan Y.S."/>
            <person name="Xia L.Y."/>
            <person name="Li J."/>
            <person name="Zhao F."/>
            <person name="Cao W.C."/>
        </authorList>
    </citation>
    <scope>NUCLEOTIDE SEQUENCE [LARGE SCALE GENOMIC DNA]</scope>
    <source>
        <strain evidence="2">HaeL-2018</strain>
    </source>
</reference>
<dbReference type="Proteomes" id="UP000821853">
    <property type="component" value="Chromosome 3"/>
</dbReference>
<organism evidence="2 3">
    <name type="scientific">Haemaphysalis longicornis</name>
    <name type="common">Bush tick</name>
    <dbReference type="NCBI Taxonomy" id="44386"/>
    <lineage>
        <taxon>Eukaryota</taxon>
        <taxon>Metazoa</taxon>
        <taxon>Ecdysozoa</taxon>
        <taxon>Arthropoda</taxon>
        <taxon>Chelicerata</taxon>
        <taxon>Arachnida</taxon>
        <taxon>Acari</taxon>
        <taxon>Parasitiformes</taxon>
        <taxon>Ixodida</taxon>
        <taxon>Ixodoidea</taxon>
        <taxon>Ixodidae</taxon>
        <taxon>Haemaphysalinae</taxon>
        <taxon>Haemaphysalis</taxon>
    </lineage>
</organism>
<protein>
    <submittedName>
        <fullName evidence="2">Uncharacterized protein</fullName>
    </submittedName>
</protein>